<evidence type="ECO:0000256" key="1">
    <source>
        <dbReference type="SAM" id="MobiDB-lite"/>
    </source>
</evidence>
<proteinExistence type="predicted"/>
<comment type="caution">
    <text evidence="3">The sequence shown here is derived from an EMBL/GenBank/DDBJ whole genome shotgun (WGS) entry which is preliminary data.</text>
</comment>
<accession>A0A836C4N0</accession>
<feature type="region of interest" description="Disordered" evidence="1">
    <location>
        <begin position="314"/>
        <end position="339"/>
    </location>
</feature>
<keyword evidence="4" id="KW-1185">Reference proteome</keyword>
<feature type="compositionally biased region" description="Low complexity" evidence="1">
    <location>
        <begin position="400"/>
        <end position="411"/>
    </location>
</feature>
<evidence type="ECO:0000313" key="4">
    <source>
        <dbReference type="Proteomes" id="UP000612055"/>
    </source>
</evidence>
<dbReference type="AlphaFoldDB" id="A0A836C4N0"/>
<sequence length="463" mass="47631">MHPLLLSFSHAPTEQEYRAYRLRAFFRELDTRFLAAQAALATAFFACVPLLFPSIPFHTANVLYPGICCLNRIVIWALPWRLYEQHRHVVQLLFRALVDWSVIQGIPAWAPSVPVRSYGTFLTHLVLNSGAGCLNWAALGWPLLLAHQLPYNVLASTAYAHALAPHACHVILQNDLGTAHVRTAWAVVSRIASLAARLRGLLVAAFAPDSAPGAAPLVALSEAAGDEGVCWSLVALTQLLVGCVLPTTLVFALEAGSREYFLRSVVGRGRGRRVGAGAGDTGGAGEEGAGAATVVGAGPGAGAGMRAAGGEVTTQAAGPGWEGLGVTTGPRFRGRTAEPSAVGASAAAMLGAGAVGRGGGDAVAPSRAASGPGPPSDPAQRASLGADGTADPGAGGRMGAGEQAPGPGPPSAGERGLWDVFGVLMWCAVCFLLGLGVLQVWELQAYLRFPGAHGQALTSVVDN</sequence>
<protein>
    <submittedName>
        <fullName evidence="3">Uncharacterized protein</fullName>
    </submittedName>
</protein>
<evidence type="ECO:0000256" key="2">
    <source>
        <dbReference type="SAM" id="Phobius"/>
    </source>
</evidence>
<feature type="transmembrane region" description="Helical" evidence="2">
    <location>
        <begin position="420"/>
        <end position="441"/>
    </location>
</feature>
<feature type="region of interest" description="Disordered" evidence="1">
    <location>
        <begin position="360"/>
        <end position="411"/>
    </location>
</feature>
<keyword evidence="2" id="KW-0812">Transmembrane</keyword>
<reference evidence="3" key="1">
    <citation type="journal article" date="2020" name="bioRxiv">
        <title>Comparative genomics of Chlamydomonas.</title>
        <authorList>
            <person name="Craig R.J."/>
            <person name="Hasan A.R."/>
            <person name="Ness R.W."/>
            <person name="Keightley P.D."/>
        </authorList>
    </citation>
    <scope>NUCLEOTIDE SEQUENCE</scope>
    <source>
        <strain evidence="3">CCAP 11/70</strain>
    </source>
</reference>
<feature type="compositionally biased region" description="Low complexity" evidence="1">
    <location>
        <begin position="362"/>
        <end position="371"/>
    </location>
</feature>
<name>A0A836C4N0_9CHLO</name>
<keyword evidence="2" id="KW-0472">Membrane</keyword>
<evidence type="ECO:0000313" key="3">
    <source>
        <dbReference type="EMBL" id="KAG2500336.1"/>
    </source>
</evidence>
<dbReference type="OrthoDB" id="548683at2759"/>
<organism evidence="3 4">
    <name type="scientific">Edaphochlamys debaryana</name>
    <dbReference type="NCBI Taxonomy" id="47281"/>
    <lineage>
        <taxon>Eukaryota</taxon>
        <taxon>Viridiplantae</taxon>
        <taxon>Chlorophyta</taxon>
        <taxon>core chlorophytes</taxon>
        <taxon>Chlorophyceae</taxon>
        <taxon>CS clade</taxon>
        <taxon>Chlamydomonadales</taxon>
        <taxon>Chlamydomonadales incertae sedis</taxon>
        <taxon>Edaphochlamys</taxon>
    </lineage>
</organism>
<gene>
    <name evidence="3" type="ORF">HYH03_001912</name>
</gene>
<dbReference type="Proteomes" id="UP000612055">
    <property type="component" value="Unassembled WGS sequence"/>
</dbReference>
<dbReference type="EMBL" id="JAEHOE010000004">
    <property type="protein sequence ID" value="KAG2500336.1"/>
    <property type="molecule type" value="Genomic_DNA"/>
</dbReference>
<keyword evidence="2" id="KW-1133">Transmembrane helix</keyword>